<proteinExistence type="predicted"/>
<dbReference type="AlphaFoldDB" id="A0A0G0LJZ5"/>
<dbReference type="SUPFAM" id="SSF53474">
    <property type="entry name" value="alpha/beta-Hydrolases"/>
    <property type="match status" value="1"/>
</dbReference>
<keyword evidence="1" id="KW-0378">Hydrolase</keyword>
<dbReference type="Pfam" id="PF12146">
    <property type="entry name" value="Hydrolase_4"/>
    <property type="match status" value="1"/>
</dbReference>
<feature type="domain" description="Serine aminopeptidase S33" evidence="2">
    <location>
        <begin position="101"/>
        <end position="216"/>
    </location>
</feature>
<organism evidence="3 4">
    <name type="scientific">Candidatus Shapirobacteria bacterium GW2011_GWE1_38_92</name>
    <dbReference type="NCBI Taxonomy" id="1618489"/>
    <lineage>
        <taxon>Bacteria</taxon>
        <taxon>Candidatus Shapironibacteriota</taxon>
    </lineage>
</organism>
<dbReference type="PANTHER" id="PTHR22946:SF9">
    <property type="entry name" value="POLYKETIDE TRANSFERASE AF380"/>
    <property type="match status" value="1"/>
</dbReference>
<dbReference type="InterPro" id="IPR029058">
    <property type="entry name" value="AB_hydrolase_fold"/>
</dbReference>
<evidence type="ECO:0000313" key="3">
    <source>
        <dbReference type="EMBL" id="KKQ91352.1"/>
    </source>
</evidence>
<accession>A0A0G0LJZ5</accession>
<evidence type="ECO:0000256" key="1">
    <source>
        <dbReference type="ARBA" id="ARBA00022801"/>
    </source>
</evidence>
<dbReference type="InterPro" id="IPR022742">
    <property type="entry name" value="Hydrolase_4"/>
</dbReference>
<dbReference type="EMBL" id="LBVR01000014">
    <property type="protein sequence ID" value="KKQ91352.1"/>
    <property type="molecule type" value="Genomic_DNA"/>
</dbReference>
<sequence length="327" mass="37083">MKKLFPLILITALILFFIFKKFSPSLQQLALPTPTPALHPLAVSNLSSFIDPNTIITTEKILSRHSRYTSYLVSYYSQNLKLYALMNLPTDNPPPSGFPIIIVNHGYIPPSQFSTSRSYVNTSAYYASSGFLVLKPDFRGHANSQGEADRFLSRSNYAIDVLNLIAGLGTLPQSDIRNIFMYGHSMGAEVSLLVTQNSPQIKAISLWAPAVTDFPKNVTYFRNRRLPVPTDQPDFQSSLNQLLSQYPASDFAAIDHLDKINIPLIIHHSPTDESVPYSWGQDLVQKLKDQNKFVIFYTYQNDDHNLSRHWSQALNRDLEFFRSHIDI</sequence>
<name>A0A0G0LJZ5_9BACT</name>
<dbReference type="InterPro" id="IPR050261">
    <property type="entry name" value="FrsA_esterase"/>
</dbReference>
<reference evidence="3 4" key="1">
    <citation type="journal article" date="2015" name="Nature">
        <title>rRNA introns, odd ribosomes, and small enigmatic genomes across a large radiation of phyla.</title>
        <authorList>
            <person name="Brown C.T."/>
            <person name="Hug L.A."/>
            <person name="Thomas B.C."/>
            <person name="Sharon I."/>
            <person name="Castelle C.J."/>
            <person name="Singh A."/>
            <person name="Wilkins M.J."/>
            <person name="Williams K.H."/>
            <person name="Banfield J.F."/>
        </authorList>
    </citation>
    <scope>NUCLEOTIDE SEQUENCE [LARGE SCALE GENOMIC DNA]</scope>
</reference>
<dbReference type="Proteomes" id="UP000033841">
    <property type="component" value="Unassembled WGS sequence"/>
</dbReference>
<dbReference type="GO" id="GO:0052689">
    <property type="term" value="F:carboxylic ester hydrolase activity"/>
    <property type="evidence" value="ECO:0007669"/>
    <property type="project" value="UniProtKB-ARBA"/>
</dbReference>
<dbReference type="Gene3D" id="3.40.50.1820">
    <property type="entry name" value="alpha/beta hydrolase"/>
    <property type="match status" value="1"/>
</dbReference>
<comment type="caution">
    <text evidence="3">The sequence shown here is derived from an EMBL/GenBank/DDBJ whole genome shotgun (WGS) entry which is preliminary data.</text>
</comment>
<evidence type="ECO:0000313" key="4">
    <source>
        <dbReference type="Proteomes" id="UP000033841"/>
    </source>
</evidence>
<gene>
    <name evidence="3" type="ORF">UT14_C0014G0003</name>
</gene>
<evidence type="ECO:0000259" key="2">
    <source>
        <dbReference type="Pfam" id="PF12146"/>
    </source>
</evidence>
<dbReference type="PANTHER" id="PTHR22946">
    <property type="entry name" value="DIENELACTONE HYDROLASE DOMAIN-CONTAINING PROTEIN-RELATED"/>
    <property type="match status" value="1"/>
</dbReference>
<protein>
    <recommendedName>
        <fullName evidence="2">Serine aminopeptidase S33 domain-containing protein</fullName>
    </recommendedName>
</protein>